<dbReference type="Proteomes" id="UP000238362">
    <property type="component" value="Unassembled WGS sequence"/>
</dbReference>
<dbReference type="OrthoDB" id="3197455at2"/>
<feature type="region of interest" description="Disordered" evidence="2">
    <location>
        <begin position="727"/>
        <end position="752"/>
    </location>
</feature>
<sequence>MAEWRQQAARAVESELGHVRQTGEWCDLGTLGDAGDGIPAVDLRGQRIDPIDDVFLAGPDGPRAGASVPVRAELADGVLHIRATGPWPPGCEHVWVRRVPARERLDRFARELRALGPAPLADRLAEGALDPAPACDDPHEAAYRACFEPGVRLVWGPPGTGKSRLVAEAAAELTRAGKRVLVVRADQREVGWTDEDPERAAIQRNLVELAEAEAELADLTEKLRGYDHTAFLAAGRRIEGTDRAEELATEFTEVRRRHEVAAALLTEAQGRLRAARDAWDDSESARRDLAEATVLSERLAVLETRVAELVDRLDGRRRYRGRRADRKALRSAQTERADLLSAVTELRERAHPCTDEDLQRLATDLSAAHEALDAAASQEADAHLELERLRGTIARLRSAGVATDQDRRFHAECVRRDLPGLHALRERLRNEGPDRAALRGRLTERLWWLSERACRSRNEAEAAAWDTADLVTTTLARPIPATRSFDVVLVDDAGSARLADVLLAVARARETAVVFGDFRRPGPRVRPAALKTVPEVRDWLLTTPFGRCGIRGPAEAEQHPGCVVLTRQYRFGPTVTALANSTGYHVLEDGEARDTEVVLLDTAGATPDRACLARFAEREAHLAVVAPHQAGARAWLGVLRDRLTVAVGTARTLPGHEYDTVLLDLTEDDWRDRVRSFASAVTRARRRLFLLADLESVRTAPIGTPLGAVNALRLQGSIAVRRLDSLPIPAPRRPQSATDRPVPVTPNGTMSG</sequence>
<name>A0A2T0LVQ0_9PSEU</name>
<feature type="domain" description="DNA2/NAM7 helicase helicase" evidence="3">
    <location>
        <begin position="139"/>
        <end position="517"/>
    </location>
</feature>
<gene>
    <name evidence="4" type="ORF">B0I33_105472</name>
</gene>
<accession>A0A2T0LVQ0</accession>
<evidence type="ECO:0000313" key="5">
    <source>
        <dbReference type="Proteomes" id="UP000238362"/>
    </source>
</evidence>
<protein>
    <submittedName>
        <fullName evidence="4">AAA domain-containing protein</fullName>
    </submittedName>
</protein>
<reference evidence="4 5" key="1">
    <citation type="submission" date="2018-03" db="EMBL/GenBank/DDBJ databases">
        <title>Genomic Encyclopedia of Type Strains, Phase III (KMG-III): the genomes of soil and plant-associated and newly described type strains.</title>
        <authorList>
            <person name="Whitman W."/>
        </authorList>
    </citation>
    <scope>NUCLEOTIDE SEQUENCE [LARGE SCALE GENOMIC DNA]</scope>
    <source>
        <strain evidence="4 5">CGMCC 4.7125</strain>
    </source>
</reference>
<dbReference type="GO" id="GO:0004386">
    <property type="term" value="F:helicase activity"/>
    <property type="evidence" value="ECO:0007669"/>
    <property type="project" value="InterPro"/>
</dbReference>
<dbReference type="InterPro" id="IPR041677">
    <property type="entry name" value="DNA2/NAM7_AAA_11"/>
</dbReference>
<proteinExistence type="predicted"/>
<evidence type="ECO:0000256" key="2">
    <source>
        <dbReference type="SAM" id="MobiDB-lite"/>
    </source>
</evidence>
<dbReference type="EMBL" id="PVNH01000005">
    <property type="protein sequence ID" value="PRX47888.1"/>
    <property type="molecule type" value="Genomic_DNA"/>
</dbReference>
<evidence type="ECO:0000259" key="3">
    <source>
        <dbReference type="Pfam" id="PF13086"/>
    </source>
</evidence>
<evidence type="ECO:0000256" key="1">
    <source>
        <dbReference type="SAM" id="Coils"/>
    </source>
</evidence>
<evidence type="ECO:0000313" key="4">
    <source>
        <dbReference type="EMBL" id="PRX47888.1"/>
    </source>
</evidence>
<feature type="coiled-coil region" evidence="1">
    <location>
        <begin position="202"/>
        <end position="229"/>
    </location>
</feature>
<keyword evidence="1" id="KW-0175">Coiled coil</keyword>
<dbReference type="Pfam" id="PF13086">
    <property type="entry name" value="AAA_11"/>
    <property type="match status" value="1"/>
</dbReference>
<keyword evidence="5" id="KW-1185">Reference proteome</keyword>
<dbReference type="Gene3D" id="3.40.50.300">
    <property type="entry name" value="P-loop containing nucleotide triphosphate hydrolases"/>
    <property type="match status" value="2"/>
</dbReference>
<comment type="caution">
    <text evidence="4">The sequence shown here is derived from an EMBL/GenBank/DDBJ whole genome shotgun (WGS) entry which is preliminary data.</text>
</comment>
<dbReference type="SUPFAM" id="SSF52540">
    <property type="entry name" value="P-loop containing nucleoside triphosphate hydrolases"/>
    <property type="match status" value="1"/>
</dbReference>
<dbReference type="InterPro" id="IPR027417">
    <property type="entry name" value="P-loop_NTPase"/>
</dbReference>
<organism evidence="4 5">
    <name type="scientific">Prauserella shujinwangii</name>
    <dbReference type="NCBI Taxonomy" id="1453103"/>
    <lineage>
        <taxon>Bacteria</taxon>
        <taxon>Bacillati</taxon>
        <taxon>Actinomycetota</taxon>
        <taxon>Actinomycetes</taxon>
        <taxon>Pseudonocardiales</taxon>
        <taxon>Pseudonocardiaceae</taxon>
        <taxon>Prauserella</taxon>
    </lineage>
</organism>
<dbReference type="AlphaFoldDB" id="A0A2T0LVQ0"/>
<dbReference type="RefSeq" id="WP_106179351.1">
    <property type="nucleotide sequence ID" value="NZ_PVNH01000005.1"/>
</dbReference>